<evidence type="ECO:0000256" key="1">
    <source>
        <dbReference type="ARBA" id="ARBA00011073"/>
    </source>
</evidence>
<dbReference type="GO" id="GO:0006508">
    <property type="term" value="P:proteolysis"/>
    <property type="evidence" value="ECO:0007669"/>
    <property type="project" value="UniProtKB-KW"/>
</dbReference>
<dbReference type="PIRSF" id="PIRSF037894">
    <property type="entry name" value="Subtilisin_rel_CspABC"/>
    <property type="match status" value="1"/>
</dbReference>
<dbReference type="InterPro" id="IPR041365">
    <property type="entry name" value="CspB_prodomain"/>
</dbReference>
<evidence type="ECO:0000313" key="10">
    <source>
        <dbReference type="Proteomes" id="UP000593601"/>
    </source>
</evidence>
<dbReference type="InterPro" id="IPR000209">
    <property type="entry name" value="Peptidase_S8/S53_dom"/>
</dbReference>
<protein>
    <submittedName>
        <fullName evidence="9">S8 family serine peptidase</fullName>
    </submittedName>
</protein>
<dbReference type="PRINTS" id="PR00723">
    <property type="entry name" value="SUBTILISIN"/>
</dbReference>
<keyword evidence="3 6" id="KW-0378">Hydrolase</keyword>
<dbReference type="RefSeq" id="WP_193735839.1">
    <property type="nucleotide sequence ID" value="NZ_CP063304.1"/>
</dbReference>
<dbReference type="Gene3D" id="3.30.70.2980">
    <property type="match status" value="1"/>
</dbReference>
<dbReference type="Pfam" id="PF18425">
    <property type="entry name" value="CspB_prodomain"/>
    <property type="match status" value="1"/>
</dbReference>
<feature type="domain" description="Peptidase S8/S53" evidence="7">
    <location>
        <begin position="443"/>
        <end position="568"/>
    </location>
</feature>
<dbReference type="InterPro" id="IPR023828">
    <property type="entry name" value="Peptidase_S8_Ser-AS"/>
</dbReference>
<dbReference type="InterPro" id="IPR015500">
    <property type="entry name" value="Peptidase_S8_subtilisin-rel"/>
</dbReference>
<evidence type="ECO:0000256" key="5">
    <source>
        <dbReference type="PIRSR" id="PIRSR615500-1"/>
    </source>
</evidence>
<evidence type="ECO:0000256" key="3">
    <source>
        <dbReference type="ARBA" id="ARBA00022801"/>
    </source>
</evidence>
<proteinExistence type="inferred from homology"/>
<dbReference type="InterPro" id="IPR050131">
    <property type="entry name" value="Peptidase_S8_subtilisin-like"/>
</dbReference>
<feature type="active site" description="Charge relay system" evidence="5 6">
    <location>
        <position position="512"/>
    </location>
</feature>
<keyword evidence="10" id="KW-1185">Reference proteome</keyword>
<feature type="active site" description="Charge relay system" evidence="5 6">
    <location>
        <position position="128"/>
    </location>
</feature>
<feature type="active site" description="Charge relay system" evidence="5 6">
    <location>
        <position position="194"/>
    </location>
</feature>
<dbReference type="InterPro" id="IPR036852">
    <property type="entry name" value="Peptidase_S8/S53_dom_sf"/>
</dbReference>
<dbReference type="KEGG" id="bliq:INP51_00600"/>
<comment type="similarity">
    <text evidence="1 6">Belongs to the peptidase S8 family.</text>
</comment>
<gene>
    <name evidence="9" type="ORF">INP51_00600</name>
</gene>
<dbReference type="CDD" id="cd07478">
    <property type="entry name" value="Peptidases_S8_CspA-like"/>
    <property type="match status" value="1"/>
</dbReference>
<dbReference type="Pfam" id="PF00082">
    <property type="entry name" value="Peptidase_S8"/>
    <property type="match status" value="2"/>
</dbReference>
<name>A0A7M2RH11_9FIRM</name>
<dbReference type="PROSITE" id="PS00138">
    <property type="entry name" value="SUBTILASE_SER"/>
    <property type="match status" value="1"/>
</dbReference>
<accession>A0A7M2RH11</accession>
<evidence type="ECO:0000256" key="4">
    <source>
        <dbReference type="ARBA" id="ARBA00022825"/>
    </source>
</evidence>
<reference evidence="9 10" key="1">
    <citation type="submission" date="2020-10" db="EMBL/GenBank/DDBJ databases">
        <title>Blautia liquoris sp.nov., isolated from the mud in a fermentation cellar used for the production of Chinese strong-flavoured liquor.</title>
        <authorList>
            <person name="Lu L."/>
        </authorList>
    </citation>
    <scope>NUCLEOTIDE SEQUENCE [LARGE SCALE GENOMIC DNA]</scope>
    <source>
        <strain evidence="9 10">LZLJ-3</strain>
    </source>
</reference>
<keyword evidence="4 6" id="KW-0720">Serine protease</keyword>
<dbReference type="SUPFAM" id="SSF52743">
    <property type="entry name" value="Subtilisin-like"/>
    <property type="match status" value="1"/>
</dbReference>
<dbReference type="AlphaFoldDB" id="A0A7M2RH11"/>
<evidence type="ECO:0000259" key="8">
    <source>
        <dbReference type="Pfam" id="PF18425"/>
    </source>
</evidence>
<dbReference type="PANTHER" id="PTHR43806:SF11">
    <property type="entry name" value="CEREVISIN-RELATED"/>
    <property type="match status" value="1"/>
</dbReference>
<dbReference type="GO" id="GO:0004252">
    <property type="term" value="F:serine-type endopeptidase activity"/>
    <property type="evidence" value="ECO:0007669"/>
    <property type="project" value="UniProtKB-UniRule"/>
</dbReference>
<evidence type="ECO:0000259" key="7">
    <source>
        <dbReference type="Pfam" id="PF00082"/>
    </source>
</evidence>
<dbReference type="EMBL" id="CP063304">
    <property type="protein sequence ID" value="QOV19519.1"/>
    <property type="molecule type" value="Genomic_DNA"/>
</dbReference>
<dbReference type="InterPro" id="IPR017310">
    <property type="entry name" value="Pept_S8A_subtilisin_clostridia"/>
</dbReference>
<feature type="domain" description="Csp protease B prodomain" evidence="8">
    <location>
        <begin position="4"/>
        <end position="91"/>
    </location>
</feature>
<evidence type="ECO:0000313" key="9">
    <source>
        <dbReference type="EMBL" id="QOV19519.1"/>
    </source>
</evidence>
<evidence type="ECO:0000256" key="2">
    <source>
        <dbReference type="ARBA" id="ARBA00022670"/>
    </source>
</evidence>
<dbReference type="PROSITE" id="PS51892">
    <property type="entry name" value="SUBTILASE"/>
    <property type="match status" value="1"/>
</dbReference>
<dbReference type="Proteomes" id="UP000593601">
    <property type="component" value="Chromosome"/>
</dbReference>
<keyword evidence="2 6" id="KW-0645">Protease</keyword>
<sequence length="578" mass="62542">MPNQKIENLLNLALEATPEERRKSYILNIGHNVERDTWEVIVNYQGDISFLEQEGIVITLLLGNYAILIVPADLVDTVALLPQITYMEKPKRLAFAAYPGRAVSCINPLQQNDVNGLFGNGVLVACIDSGIDYTHPDFRNEDGTTRILRLWDQTIQTGPAPEGYNIGTEYTKEQIDEALSGDPTLVPSSDPGGHGTAVMGIAAGNGRASEGVYAGVATLSSLVVVKLGTPAPNDFPSTTQLIQGIDYCVRLSLSLQMPIAINLSFGNNYGSHSGDSLIENYINTVANLGQNVICIGSGNEGNTALHTAGILLPNSSTLVEFSVGGYEPGLSIQLWKYYVDEFDIYLIHPNGTIVGPVNPVSGTQRYSLPGTDLLVYYGMPSPYSFSQEIFFDFLPGTNQNYLPSGIWTFRLVARRIVEGSYNLWLPSGGYVGTSTRFLTPFSDSTLTIPSTALRAITVGAYDSRLLTYADFSGRGYTRIVLTVKPDIVAPGVRITAPSSYGGTSYGEFTGTSFATPFVTGSAALMMEWGIIRGNDAFLYGEKVKAYLRRGARSLPGFDIYPNPQVGYGALCLRDSIPL</sequence>
<dbReference type="Gene3D" id="2.60.120.1290">
    <property type="match status" value="1"/>
</dbReference>
<dbReference type="InterPro" id="IPR034045">
    <property type="entry name" value="Pep_S8_CspA-like"/>
</dbReference>
<organism evidence="9 10">
    <name type="scientific">Blautia liquoris</name>
    <dbReference type="NCBI Taxonomy" id="2779518"/>
    <lineage>
        <taxon>Bacteria</taxon>
        <taxon>Bacillati</taxon>
        <taxon>Bacillota</taxon>
        <taxon>Clostridia</taxon>
        <taxon>Lachnospirales</taxon>
        <taxon>Lachnospiraceae</taxon>
        <taxon>Blautia</taxon>
    </lineage>
</organism>
<dbReference type="Gene3D" id="3.40.50.200">
    <property type="entry name" value="Peptidase S8/S53 domain"/>
    <property type="match status" value="1"/>
</dbReference>
<evidence type="ECO:0000256" key="6">
    <source>
        <dbReference type="PROSITE-ProRule" id="PRU01240"/>
    </source>
</evidence>
<feature type="domain" description="Peptidase S8/S53" evidence="7">
    <location>
        <begin position="119"/>
        <end position="309"/>
    </location>
</feature>
<dbReference type="PANTHER" id="PTHR43806">
    <property type="entry name" value="PEPTIDASE S8"/>
    <property type="match status" value="1"/>
</dbReference>